<reference evidence="8 9" key="1">
    <citation type="submission" date="2021-04" db="EMBL/GenBank/DDBJ databases">
        <authorList>
            <person name="Bliznina A."/>
        </authorList>
    </citation>
    <scope>NUCLEOTIDE SEQUENCE [LARGE SCALE GENOMIC DNA]</scope>
</reference>
<name>A0ABN7SXJ2_OIKDI</name>
<organism evidence="8 9">
    <name type="scientific">Oikopleura dioica</name>
    <name type="common">Tunicate</name>
    <dbReference type="NCBI Taxonomy" id="34765"/>
    <lineage>
        <taxon>Eukaryota</taxon>
        <taxon>Metazoa</taxon>
        <taxon>Chordata</taxon>
        <taxon>Tunicata</taxon>
        <taxon>Appendicularia</taxon>
        <taxon>Copelata</taxon>
        <taxon>Oikopleuridae</taxon>
        <taxon>Oikopleura</taxon>
    </lineage>
</organism>
<dbReference type="HAMAP" id="MF_01478">
    <property type="entry name" value="Ribosomal_L12_arch"/>
    <property type="match status" value="1"/>
</dbReference>
<evidence type="ECO:0000256" key="7">
    <source>
        <dbReference type="SAM" id="MobiDB-lite"/>
    </source>
</evidence>
<evidence type="ECO:0000256" key="6">
    <source>
        <dbReference type="ARBA" id="ARBA00035443"/>
    </source>
</evidence>
<dbReference type="Proteomes" id="UP001158576">
    <property type="component" value="Chromosome 1"/>
</dbReference>
<evidence type="ECO:0000256" key="4">
    <source>
        <dbReference type="ARBA" id="ARBA00023274"/>
    </source>
</evidence>
<dbReference type="Pfam" id="PF00428">
    <property type="entry name" value="Ribosomal_60s"/>
    <property type="match status" value="1"/>
</dbReference>
<keyword evidence="9" id="KW-1185">Reference proteome</keyword>
<accession>A0ABN7SXJ2</accession>
<dbReference type="InterPro" id="IPR027534">
    <property type="entry name" value="Ribosomal_P1/P2"/>
</dbReference>
<evidence type="ECO:0000313" key="8">
    <source>
        <dbReference type="EMBL" id="CAG5105596.1"/>
    </source>
</evidence>
<keyword evidence="4" id="KW-0687">Ribonucleoprotein</keyword>
<evidence type="ECO:0000256" key="1">
    <source>
        <dbReference type="ARBA" id="ARBA00003362"/>
    </source>
</evidence>
<gene>
    <name evidence="8" type="ORF">OKIOD_LOCUS11038</name>
</gene>
<evidence type="ECO:0000256" key="5">
    <source>
        <dbReference type="ARBA" id="ARBA00035301"/>
    </source>
</evidence>
<dbReference type="Gene3D" id="1.10.10.1410">
    <property type="match status" value="1"/>
</dbReference>
<comment type="function">
    <text evidence="1">Plays an important role in the elongation step of protein synthesis.</text>
</comment>
<dbReference type="InterPro" id="IPR038716">
    <property type="entry name" value="P1/P2_N_sf"/>
</dbReference>
<sequence length="110" mass="10915">MRYVAAYLLAQLGGNDAPDAAAIKNILSSVGIDADEEKLGLVISQLSGKDINEVIAEGKEKLASVPTGAAAGGAAAAAGGAAAAEETKEEAKAESSEDSGDDDMGFGLFD</sequence>
<dbReference type="InterPro" id="IPR044076">
    <property type="entry name" value="Ribosomal_P2"/>
</dbReference>
<evidence type="ECO:0000256" key="3">
    <source>
        <dbReference type="ARBA" id="ARBA00022980"/>
    </source>
</evidence>
<evidence type="ECO:0000256" key="2">
    <source>
        <dbReference type="ARBA" id="ARBA00005436"/>
    </source>
</evidence>
<feature type="compositionally biased region" description="Basic and acidic residues" evidence="7">
    <location>
        <begin position="85"/>
        <end position="95"/>
    </location>
</feature>
<proteinExistence type="inferred from homology"/>
<feature type="region of interest" description="Disordered" evidence="7">
    <location>
        <begin position="79"/>
        <end position="110"/>
    </location>
</feature>
<dbReference type="EMBL" id="OU015566">
    <property type="protein sequence ID" value="CAG5105596.1"/>
    <property type="molecule type" value="Genomic_DNA"/>
</dbReference>
<dbReference type="CDD" id="cd05833">
    <property type="entry name" value="Ribosomal_P2"/>
    <property type="match status" value="1"/>
</dbReference>
<evidence type="ECO:0000313" key="9">
    <source>
        <dbReference type="Proteomes" id="UP001158576"/>
    </source>
</evidence>
<protein>
    <recommendedName>
        <fullName evidence="5">Large ribosomal subunit protein P2</fullName>
    </recommendedName>
    <alternativeName>
        <fullName evidence="6">60S acidic ribosomal protein P2</fullName>
    </alternativeName>
</protein>
<comment type="similarity">
    <text evidence="2">Belongs to the eukaryotic ribosomal protein P1/P2 family.</text>
</comment>
<dbReference type="PANTHER" id="PTHR21141:SF5">
    <property type="entry name" value="LARGE RIBOSOMAL SUBUNIT PROTEIN P2"/>
    <property type="match status" value="1"/>
</dbReference>
<keyword evidence="3" id="KW-0689">Ribosomal protein</keyword>
<dbReference type="PANTHER" id="PTHR21141">
    <property type="entry name" value="60S ACIDIC RIBOSOMAL PROTEIN FAMILY MEMBER"/>
    <property type="match status" value="1"/>
</dbReference>